<dbReference type="RefSeq" id="WP_232505448.1">
    <property type="nucleotide sequence ID" value="NZ_CP016397.1"/>
</dbReference>
<proteinExistence type="predicted"/>
<dbReference type="InterPro" id="IPR011009">
    <property type="entry name" value="Kinase-like_dom_sf"/>
</dbReference>
<dbReference type="Proteomes" id="UP000201728">
    <property type="component" value="Chromosome"/>
</dbReference>
<name>A0A222P3T7_9GAMM</name>
<dbReference type="Gene3D" id="3.90.1200.10">
    <property type="match status" value="1"/>
</dbReference>
<evidence type="ECO:0000313" key="1">
    <source>
        <dbReference type="EMBL" id="ASQ46487.1"/>
    </source>
</evidence>
<dbReference type="Pfam" id="PF01633">
    <property type="entry name" value="Choline_kinase"/>
    <property type="match status" value="1"/>
</dbReference>
<accession>A0A222P3T7</accession>
<keyword evidence="2" id="KW-1185">Reference proteome</keyword>
<dbReference type="GO" id="GO:0016740">
    <property type="term" value="F:transferase activity"/>
    <property type="evidence" value="ECO:0007669"/>
    <property type="project" value="UniProtKB-KW"/>
</dbReference>
<reference evidence="1 2" key="1">
    <citation type="submission" date="2016-07" db="EMBL/GenBank/DDBJ databases">
        <authorList>
            <person name="Hassler H."/>
        </authorList>
    </citation>
    <scope>NUCLEOTIDE SEQUENCE [LARGE SCALE GENOMIC DNA]</scope>
    <source>
        <strain evidence="1 2">CDC-D5610</strain>
    </source>
</reference>
<dbReference type="EMBL" id="CP016397">
    <property type="protein sequence ID" value="ASQ46487.1"/>
    <property type="molecule type" value="Genomic_DNA"/>
</dbReference>
<sequence>MLATNIIHKIEEFWDLQLNQDNLRSLTGGDTNKSYFADTSIGKCVIKNINILQYIRDYQTSREELFQSINFVENVAKIQNGNVVCAVEGKKGFFLENKDNIYLLYPYKNGQALSNNEIKAGMISLIAAKLGDIHRIQKNYDKVLAQRKGERYYMIAEQLINNKIWTLFHKVSQITHLFPRLKDISIFLVSHQILFLQALQEASLNALCHNDLKPKNVLWTKENNHFWILDWETASEFDYRIDYLDTLIAWSVEYSNNHLTLNPEKACAFQEAYPLRREELGLNVYLVLLKWYFWLCFCLRKCLRHPTLVFTQLSLIQEAIDYIECIITEKELTMLK</sequence>
<protein>
    <submittedName>
        <fullName evidence="1">Phosphotransferase enzyme family protein</fullName>
    </submittedName>
</protein>
<dbReference type="KEGG" id="lcd:clem_09685"/>
<evidence type="ECO:0000313" key="2">
    <source>
        <dbReference type="Proteomes" id="UP000201728"/>
    </source>
</evidence>
<dbReference type="AlphaFoldDB" id="A0A222P3T7"/>
<organism evidence="1 2">
    <name type="scientific">Legionella clemsonensis</name>
    <dbReference type="NCBI Taxonomy" id="1867846"/>
    <lineage>
        <taxon>Bacteria</taxon>
        <taxon>Pseudomonadati</taxon>
        <taxon>Pseudomonadota</taxon>
        <taxon>Gammaproteobacteria</taxon>
        <taxon>Legionellales</taxon>
        <taxon>Legionellaceae</taxon>
        <taxon>Legionella</taxon>
    </lineage>
</organism>
<dbReference type="SUPFAM" id="SSF56112">
    <property type="entry name" value="Protein kinase-like (PK-like)"/>
    <property type="match status" value="1"/>
</dbReference>
<keyword evidence="1" id="KW-0808">Transferase</keyword>
<gene>
    <name evidence="1" type="ORF">clem_09685</name>
</gene>